<protein>
    <submittedName>
        <fullName evidence="3">Alpha/beta hydrolase</fullName>
    </submittedName>
</protein>
<organism evidence="3 4">
    <name type="scientific">Pseudonocardia petroleophila</name>
    <dbReference type="NCBI Taxonomy" id="37331"/>
    <lineage>
        <taxon>Bacteria</taxon>
        <taxon>Bacillati</taxon>
        <taxon>Actinomycetota</taxon>
        <taxon>Actinomycetes</taxon>
        <taxon>Pseudonocardiales</taxon>
        <taxon>Pseudonocardiaceae</taxon>
        <taxon>Pseudonocardia</taxon>
    </lineage>
</organism>
<gene>
    <name evidence="3" type="ORF">H6H00_20585</name>
</gene>
<dbReference type="PANTHER" id="PTHR43194">
    <property type="entry name" value="HYDROLASE ALPHA/BETA FOLD FAMILY"/>
    <property type="match status" value="1"/>
</dbReference>
<proteinExistence type="predicted"/>
<dbReference type="InterPro" id="IPR000073">
    <property type="entry name" value="AB_hydrolase_1"/>
</dbReference>
<evidence type="ECO:0000259" key="2">
    <source>
        <dbReference type="Pfam" id="PF12697"/>
    </source>
</evidence>
<reference evidence="3 4" key="1">
    <citation type="submission" date="2020-08" db="EMBL/GenBank/DDBJ databases">
        <authorList>
            <person name="Mo P."/>
        </authorList>
    </citation>
    <scope>NUCLEOTIDE SEQUENCE [LARGE SCALE GENOMIC DNA]</scope>
    <source>
        <strain evidence="3 4">CGMCC 4.1532</strain>
    </source>
</reference>
<dbReference type="SUPFAM" id="SSF53474">
    <property type="entry name" value="alpha/beta-Hydrolases"/>
    <property type="match status" value="1"/>
</dbReference>
<dbReference type="PANTHER" id="PTHR43194:SF5">
    <property type="entry name" value="PIMELOYL-[ACYL-CARRIER PROTEIN] METHYL ESTER ESTERASE"/>
    <property type="match status" value="1"/>
</dbReference>
<evidence type="ECO:0000313" key="4">
    <source>
        <dbReference type="Proteomes" id="UP000515728"/>
    </source>
</evidence>
<feature type="domain" description="AB hydrolase-1" evidence="2">
    <location>
        <begin position="17"/>
        <end position="105"/>
    </location>
</feature>
<dbReference type="Gene3D" id="3.40.50.1820">
    <property type="entry name" value="alpha/beta hydrolase"/>
    <property type="match status" value="1"/>
</dbReference>
<keyword evidence="3" id="KW-0378">Hydrolase</keyword>
<dbReference type="EMBL" id="CP060131">
    <property type="protein sequence ID" value="QNG50612.1"/>
    <property type="molecule type" value="Genomic_DNA"/>
</dbReference>
<dbReference type="AlphaFoldDB" id="A0A7G7MCV1"/>
<name>A0A7G7MCV1_9PSEU</name>
<sequence>MPGLAGADLDGVFSAFESFADDGARSAFLQTARGALTWTGQRLTGTERLDLLSDTPVLLVAGSRDPVIPVAHTVDAHRALPRSRLEIFEGAGHFPHLDDPQRFARVLVDFLTRTTGARTDLDALRRRLRASGGPGPQRRTSPGYMRR</sequence>
<dbReference type="InterPro" id="IPR029058">
    <property type="entry name" value="AB_hydrolase_fold"/>
</dbReference>
<evidence type="ECO:0000256" key="1">
    <source>
        <dbReference type="SAM" id="MobiDB-lite"/>
    </source>
</evidence>
<dbReference type="GO" id="GO:0016787">
    <property type="term" value="F:hydrolase activity"/>
    <property type="evidence" value="ECO:0007669"/>
    <property type="project" value="UniProtKB-KW"/>
</dbReference>
<dbReference type="Proteomes" id="UP000515728">
    <property type="component" value="Chromosome"/>
</dbReference>
<feature type="region of interest" description="Disordered" evidence="1">
    <location>
        <begin position="128"/>
        <end position="147"/>
    </location>
</feature>
<evidence type="ECO:0000313" key="3">
    <source>
        <dbReference type="EMBL" id="QNG50612.1"/>
    </source>
</evidence>
<dbReference type="InterPro" id="IPR050228">
    <property type="entry name" value="Carboxylesterase_BioH"/>
</dbReference>
<keyword evidence="4" id="KW-1185">Reference proteome</keyword>
<dbReference type="KEGG" id="ppel:H6H00_20585"/>
<dbReference type="RefSeq" id="WP_185717374.1">
    <property type="nucleotide sequence ID" value="NZ_BAAAWI010000001.1"/>
</dbReference>
<accession>A0A7G7MCV1</accession>
<dbReference type="Pfam" id="PF12697">
    <property type="entry name" value="Abhydrolase_6"/>
    <property type="match status" value="1"/>
</dbReference>